<proteinExistence type="predicted"/>
<dbReference type="Proteomes" id="UP000838756">
    <property type="component" value="Unassembled WGS sequence"/>
</dbReference>
<keyword evidence="3" id="KW-1185">Reference proteome</keyword>
<evidence type="ECO:0000313" key="2">
    <source>
        <dbReference type="EMBL" id="CAH2228378.1"/>
    </source>
</evidence>
<accession>A0A8S4R0V2</accession>
<dbReference type="OrthoDB" id="7482279at2759"/>
<comment type="caution">
    <text evidence="2">The sequence shown here is derived from an EMBL/GenBank/DDBJ whole genome shotgun (WGS) entry which is preliminary data.</text>
</comment>
<organism evidence="2 3">
    <name type="scientific">Pararge aegeria aegeria</name>
    <dbReference type="NCBI Taxonomy" id="348720"/>
    <lineage>
        <taxon>Eukaryota</taxon>
        <taxon>Metazoa</taxon>
        <taxon>Ecdysozoa</taxon>
        <taxon>Arthropoda</taxon>
        <taxon>Hexapoda</taxon>
        <taxon>Insecta</taxon>
        <taxon>Pterygota</taxon>
        <taxon>Neoptera</taxon>
        <taxon>Endopterygota</taxon>
        <taxon>Lepidoptera</taxon>
        <taxon>Glossata</taxon>
        <taxon>Ditrysia</taxon>
        <taxon>Papilionoidea</taxon>
        <taxon>Nymphalidae</taxon>
        <taxon>Satyrinae</taxon>
        <taxon>Satyrini</taxon>
        <taxon>Parargina</taxon>
        <taxon>Pararge</taxon>
    </lineage>
</organism>
<evidence type="ECO:0000256" key="1">
    <source>
        <dbReference type="SAM" id="MobiDB-lite"/>
    </source>
</evidence>
<dbReference type="AlphaFoldDB" id="A0A8S4R0V2"/>
<gene>
    <name evidence="2" type="primary">jg5011</name>
    <name evidence="2" type="ORF">PAEG_LOCUS8337</name>
</gene>
<feature type="region of interest" description="Disordered" evidence="1">
    <location>
        <begin position="70"/>
        <end position="94"/>
    </location>
</feature>
<dbReference type="EMBL" id="CAKXAJ010024130">
    <property type="protein sequence ID" value="CAH2228378.1"/>
    <property type="molecule type" value="Genomic_DNA"/>
</dbReference>
<reference evidence="2" key="1">
    <citation type="submission" date="2022-03" db="EMBL/GenBank/DDBJ databases">
        <authorList>
            <person name="Lindestad O."/>
        </authorList>
    </citation>
    <scope>NUCLEOTIDE SEQUENCE</scope>
</reference>
<evidence type="ECO:0000313" key="3">
    <source>
        <dbReference type="Proteomes" id="UP000838756"/>
    </source>
</evidence>
<feature type="compositionally biased region" description="Basic residues" evidence="1">
    <location>
        <begin position="77"/>
        <end position="86"/>
    </location>
</feature>
<protein>
    <submittedName>
        <fullName evidence="2">Jg5011 protein</fullName>
    </submittedName>
</protein>
<sequence>MENFSDRSITLAPSDDLNYSKYWVNPCIGAEVLRGKKLRAQKLKSEQVAREYDVVDIDFDKPSCSTKRFQSRSATVMKKKKRHKSPLRASTRLKNQRTHNKCPIRIAELAVPTKRLCIETWRNKGETLPSFMVCK</sequence>
<name>A0A8S4R0V2_9NEOP</name>